<dbReference type="Gene3D" id="3.40.50.620">
    <property type="entry name" value="HUPs"/>
    <property type="match status" value="1"/>
</dbReference>
<name>A0A5C6RQP8_9FLAO</name>
<evidence type="ECO:0000313" key="2">
    <source>
        <dbReference type="EMBL" id="TXB64245.1"/>
    </source>
</evidence>
<evidence type="ECO:0000313" key="3">
    <source>
        <dbReference type="Proteomes" id="UP000321721"/>
    </source>
</evidence>
<dbReference type="InterPro" id="IPR003848">
    <property type="entry name" value="DUF218"/>
</dbReference>
<dbReference type="OrthoDB" id="9782395at2"/>
<gene>
    <name evidence="2" type="ORF">FRY74_10660</name>
</gene>
<protein>
    <submittedName>
        <fullName evidence="2">YdcF family protein</fullName>
    </submittedName>
</protein>
<keyword evidence="3" id="KW-1185">Reference proteome</keyword>
<dbReference type="InterPro" id="IPR014729">
    <property type="entry name" value="Rossmann-like_a/b/a_fold"/>
</dbReference>
<dbReference type="EMBL" id="VOOS01000005">
    <property type="protein sequence ID" value="TXB64245.1"/>
    <property type="molecule type" value="Genomic_DNA"/>
</dbReference>
<dbReference type="Pfam" id="PF02698">
    <property type="entry name" value="DUF218"/>
    <property type="match status" value="1"/>
</dbReference>
<reference evidence="2 3" key="1">
    <citation type="submission" date="2019-08" db="EMBL/GenBank/DDBJ databases">
        <title>Genome of Vicingus serpentipes NCIMB 15042.</title>
        <authorList>
            <person name="Bowman J.P."/>
        </authorList>
    </citation>
    <scope>NUCLEOTIDE SEQUENCE [LARGE SCALE GENOMIC DNA]</scope>
    <source>
        <strain evidence="2 3">NCIMB 15042</strain>
    </source>
</reference>
<accession>A0A5C6RQP8</accession>
<comment type="caution">
    <text evidence="2">The sequence shown here is derived from an EMBL/GenBank/DDBJ whole genome shotgun (WGS) entry which is preliminary data.</text>
</comment>
<proteinExistence type="predicted"/>
<dbReference type="CDD" id="cd06259">
    <property type="entry name" value="YdcF-like"/>
    <property type="match status" value="1"/>
</dbReference>
<evidence type="ECO:0000259" key="1">
    <source>
        <dbReference type="Pfam" id="PF02698"/>
    </source>
</evidence>
<sequence length="199" mass="22666">MYFYLGQSDTKLDTDPAYIVVMSGGGIPSESGLMRTYMTAEVAHKFKTAKIIVTMPGDYTDTLSSSYLMKKELVIRGIDENRIIFENRGTNTRSQALEVGKLMDKKLPTLLVTSPEHMYRSLKSFQKIGFTKISGQAAFSHPVEASFLFEDNELGGNNMIPNIGNNTQLRYQFWSHLNYQIIVYREYVAIAFYKIKGWL</sequence>
<dbReference type="Proteomes" id="UP000321721">
    <property type="component" value="Unassembled WGS sequence"/>
</dbReference>
<dbReference type="AlphaFoldDB" id="A0A5C6RQP8"/>
<feature type="domain" description="DUF218" evidence="1">
    <location>
        <begin position="18"/>
        <end position="188"/>
    </location>
</feature>
<organism evidence="2 3">
    <name type="scientific">Vicingus serpentipes</name>
    <dbReference type="NCBI Taxonomy" id="1926625"/>
    <lineage>
        <taxon>Bacteria</taxon>
        <taxon>Pseudomonadati</taxon>
        <taxon>Bacteroidota</taxon>
        <taxon>Flavobacteriia</taxon>
        <taxon>Flavobacteriales</taxon>
        <taxon>Vicingaceae</taxon>
        <taxon>Vicingus</taxon>
    </lineage>
</organism>
<dbReference type="RefSeq" id="WP_147101362.1">
    <property type="nucleotide sequence ID" value="NZ_VOOS01000005.1"/>
</dbReference>